<evidence type="ECO:0000256" key="3">
    <source>
        <dbReference type="ARBA" id="ARBA00023002"/>
    </source>
</evidence>
<dbReference type="PRINTS" id="PR00080">
    <property type="entry name" value="SDRFAMILY"/>
</dbReference>
<keyword evidence="3" id="KW-0560">Oxidoreductase</keyword>
<dbReference type="SUPFAM" id="SSF51735">
    <property type="entry name" value="NAD(P)-binding Rossmann-fold domains"/>
    <property type="match status" value="1"/>
</dbReference>
<proteinExistence type="inferred from homology"/>
<accession>A0A559K7G0</accession>
<dbReference type="PRINTS" id="PR00081">
    <property type="entry name" value="GDHRDH"/>
</dbReference>
<comment type="caution">
    <text evidence="5">The sequence shown here is derived from an EMBL/GenBank/DDBJ whole genome shotgun (WGS) entry which is preliminary data.</text>
</comment>
<dbReference type="InterPro" id="IPR036291">
    <property type="entry name" value="NAD(P)-bd_dom_sf"/>
</dbReference>
<dbReference type="InterPro" id="IPR002347">
    <property type="entry name" value="SDR_fam"/>
</dbReference>
<organism evidence="5 6">
    <name type="scientific">Paenibacillus cremeus</name>
    <dbReference type="NCBI Taxonomy" id="2163881"/>
    <lineage>
        <taxon>Bacteria</taxon>
        <taxon>Bacillati</taxon>
        <taxon>Bacillota</taxon>
        <taxon>Bacilli</taxon>
        <taxon>Bacillales</taxon>
        <taxon>Paenibacillaceae</taxon>
        <taxon>Paenibacillus</taxon>
    </lineage>
</organism>
<dbReference type="InterPro" id="IPR020904">
    <property type="entry name" value="Sc_DH/Rdtase_CS"/>
</dbReference>
<evidence type="ECO:0000313" key="6">
    <source>
        <dbReference type="Proteomes" id="UP000317036"/>
    </source>
</evidence>
<keyword evidence="2" id="KW-0521">NADP</keyword>
<dbReference type="CDD" id="cd05233">
    <property type="entry name" value="SDR_c"/>
    <property type="match status" value="1"/>
</dbReference>
<evidence type="ECO:0000256" key="2">
    <source>
        <dbReference type="ARBA" id="ARBA00022857"/>
    </source>
</evidence>
<dbReference type="RefSeq" id="WP_144850549.1">
    <property type="nucleotide sequence ID" value="NZ_VNJI01000028.1"/>
</dbReference>
<comment type="similarity">
    <text evidence="1 4">Belongs to the short-chain dehydrogenases/reductases (SDR) family.</text>
</comment>
<keyword evidence="6" id="KW-1185">Reference proteome</keyword>
<dbReference type="GO" id="GO:0016491">
    <property type="term" value="F:oxidoreductase activity"/>
    <property type="evidence" value="ECO:0007669"/>
    <property type="project" value="UniProtKB-KW"/>
</dbReference>
<name>A0A559K7G0_9BACL</name>
<dbReference type="PANTHER" id="PTHR43391:SF14">
    <property type="entry name" value="DEHYDROGENASE_REDUCTASE SDR FAMILY PROTEIN 7-LIKE"/>
    <property type="match status" value="1"/>
</dbReference>
<reference evidence="5 6" key="1">
    <citation type="submission" date="2019-07" db="EMBL/GenBank/DDBJ databases">
        <authorList>
            <person name="Kim J."/>
        </authorList>
    </citation>
    <scope>NUCLEOTIDE SEQUENCE [LARGE SCALE GENOMIC DNA]</scope>
    <source>
        <strain evidence="5 6">JC52</strain>
    </source>
</reference>
<dbReference type="OrthoDB" id="9775296at2"/>
<dbReference type="PANTHER" id="PTHR43391">
    <property type="entry name" value="RETINOL DEHYDROGENASE-RELATED"/>
    <property type="match status" value="1"/>
</dbReference>
<dbReference type="PROSITE" id="PS00061">
    <property type="entry name" value="ADH_SHORT"/>
    <property type="match status" value="1"/>
</dbReference>
<dbReference type="EMBL" id="VNJI01000028">
    <property type="protein sequence ID" value="TVY08070.1"/>
    <property type="molecule type" value="Genomic_DNA"/>
</dbReference>
<dbReference type="AlphaFoldDB" id="A0A559K7G0"/>
<evidence type="ECO:0000256" key="1">
    <source>
        <dbReference type="ARBA" id="ARBA00006484"/>
    </source>
</evidence>
<sequence length="256" mass="27486">MGNGEKLLRILRSGGKLIIDFSKLEGKVVAITGASRGIGRETAKLLSQYGAKLLLGSRNFEDLERFSNSLKTETLPVALDVTDDLSVSNFAEQGINHFEKVDAIINCAGTGSFEELLHLSTEAFDNMIATNLRGTFSSCQYFGRHLEKRGSGHIINVISIAGTTALPGCAGYSASKFGVLGLTKVLQAELRGKGIKVTAVLPGAVRTPFWDSIAHKPDTSKMIPPEVLAQHIVYLMCQPEGAVVDEITIMPLLGIL</sequence>
<protein>
    <submittedName>
        <fullName evidence="5">SDR family oxidoreductase</fullName>
    </submittedName>
</protein>
<gene>
    <name evidence="5" type="ORF">FPZ49_20965</name>
</gene>
<dbReference type="Pfam" id="PF00106">
    <property type="entry name" value="adh_short"/>
    <property type="match status" value="1"/>
</dbReference>
<dbReference type="Proteomes" id="UP000317036">
    <property type="component" value="Unassembled WGS sequence"/>
</dbReference>
<evidence type="ECO:0000256" key="4">
    <source>
        <dbReference type="RuleBase" id="RU000363"/>
    </source>
</evidence>
<evidence type="ECO:0000313" key="5">
    <source>
        <dbReference type="EMBL" id="TVY08070.1"/>
    </source>
</evidence>
<dbReference type="Gene3D" id="3.40.50.720">
    <property type="entry name" value="NAD(P)-binding Rossmann-like Domain"/>
    <property type="match status" value="1"/>
</dbReference>